<dbReference type="AlphaFoldDB" id="A0AAE2A525"/>
<dbReference type="EMBL" id="JTGH01000016">
    <property type="protein sequence ID" value="KIF58054.1"/>
    <property type="molecule type" value="Genomic_DNA"/>
</dbReference>
<comment type="caution">
    <text evidence="1">The sequence shown here is derived from an EMBL/GenBank/DDBJ whole genome shotgun (WGS) entry which is preliminary data.</text>
</comment>
<organism evidence="1 2">
    <name type="scientific">Pseudomonas fluorescens</name>
    <dbReference type="NCBI Taxonomy" id="294"/>
    <lineage>
        <taxon>Bacteria</taxon>
        <taxon>Pseudomonadati</taxon>
        <taxon>Pseudomonadota</taxon>
        <taxon>Gammaproteobacteria</taxon>
        <taxon>Pseudomonadales</taxon>
        <taxon>Pseudomonadaceae</taxon>
        <taxon>Pseudomonas</taxon>
    </lineage>
</organism>
<evidence type="ECO:0000313" key="1">
    <source>
        <dbReference type="EMBL" id="KIF58054.1"/>
    </source>
</evidence>
<reference evidence="1 2" key="1">
    <citation type="submission" date="2014-11" db="EMBL/GenBank/DDBJ databases">
        <title>Draft genome sequence of Pseudomonas fluorescens strains SF4c SF39a.</title>
        <authorList>
            <person name="Underwood G.E."/>
            <person name="Ly L.K."/>
            <person name="Bitzer A.S."/>
            <person name="Godino A."/>
            <person name="Bucci V."/>
            <person name="Fischer S."/>
            <person name="Silby M.W."/>
        </authorList>
    </citation>
    <scope>NUCLEOTIDE SEQUENCE [LARGE SCALE GENOMIC DNA]</scope>
    <source>
        <strain evidence="1 2">SF4c</strain>
    </source>
</reference>
<dbReference type="Proteomes" id="UP000031587">
    <property type="component" value="Unassembled WGS sequence"/>
</dbReference>
<evidence type="ECO:0000313" key="2">
    <source>
        <dbReference type="Proteomes" id="UP000031587"/>
    </source>
</evidence>
<gene>
    <name evidence="1" type="ORF">QS95_20615</name>
</gene>
<accession>A0AAE2A525</accession>
<proteinExistence type="predicted"/>
<sequence length="100" mass="10874">MSIQGSSGTHVNGQVLVIRPGTVEIDLNPAQNSFSFWFANADKGLTVRFFAQDGSKIDEFIEPAHGAGEKAFGHTIQPSFTRVQIEVHGDSALIDKLEFV</sequence>
<name>A0AAE2A525_PSEFL</name>
<protein>
    <submittedName>
        <fullName evidence="1">Uncharacterized protein</fullName>
    </submittedName>
</protein>